<sequence length="870" mass="89131">MAGKAFGAGVVPGVVGDDDVAQGADGARERDVEGLGHVARAGDVLPGRGVLAEPADDVARDVGGGDELDAHGLGQRADGRGRELVEEARDHPVEAVGDDAVQDADGDVHGHAVGVGPRLELVGQGEREVALGPGLGEEGGVDGLGVGHELFEREGEQVGVAAPGGLPPGVEVARGDDVLGDALVVEREEHVVVDHEAALARARLELLGLLEQAAVLVEELVVGGPLALDQGVADEHLARGLGVDLAVEDGAVGDDGHAVEQDLLLGLRGALLGGPVRLGVGALDEVTGELLGPLGLDLGDVAAPQTAGLDELAGHDPHGRLLGQGRAGEDREACAARAEVLVAGLLLGPLHGELLLLAAQVRDGRGLDLGGLLHADLGEEPGEQCLVDGVVVPGQAVLDGLVGRLGDRGARRRRSPPGGRVAPGAGCVGHVDAERLAHLAQLRDDVLPLAHAQEVDVLGLAQAPERRRRELALLLAHVLPQVEVGEEVGAGVREAGVELVGLGAELGGSFARVLDGHHGRDDRDVARHAAARALPDHAGQARVHGELGEDAADLGEARDGAAGLCVLVGAAATGGLRRGLEGAELGQELHAVADRARVRGLDEREARDVVGRGDDAHRDHLQQDRRERGAQDLRLGELGAGEEVLLGVQADRDAVRDTARAPRALVGAGLRDGLDRQALHLGRLGVARDAGRAGVDDVVDAGDRQRRLGDVGREHDAARGVRLEHAVLLGRGQARVERQDLDEVGALGVPRALAQAGLEGVGRVVDLALARQEDQDVAWSLGHELLDRVDDARDEVLLLAGGPLGGAPLGLARLGVDVGAQRPVPDLDGVGTTRDLDDGSRGGMVSGAVGPVDCHGPVVRGAQVPRPVCL</sequence>
<comment type="caution">
    <text evidence="2">The sequence shown here is derived from an EMBL/GenBank/DDBJ whole genome shotgun (WGS) entry which is preliminary data.</text>
</comment>
<feature type="region of interest" description="Disordered" evidence="1">
    <location>
        <begin position="1"/>
        <end position="31"/>
    </location>
</feature>
<evidence type="ECO:0000256" key="1">
    <source>
        <dbReference type="SAM" id="MobiDB-lite"/>
    </source>
</evidence>
<keyword evidence="3" id="KW-1185">Reference proteome</keyword>
<proteinExistence type="predicted"/>
<feature type="compositionally biased region" description="Low complexity" evidence="1">
    <location>
        <begin position="1"/>
        <end position="25"/>
    </location>
</feature>
<accession>A0ABX2Y2D7</accession>
<reference evidence="2 3" key="1">
    <citation type="submission" date="2016-06" db="EMBL/GenBank/DDBJ databases">
        <title>Genome sequence of Oerskovia enterophila DSM 43852.</title>
        <authorList>
            <person name="Poehlein A."/>
            <person name="Jag V."/>
            <person name="Bengelsdorf F.R."/>
            <person name="Daniel R."/>
            <person name="Duerre P."/>
        </authorList>
    </citation>
    <scope>NUCLEOTIDE SEQUENCE [LARGE SCALE GENOMIC DNA]</scope>
    <source>
        <strain evidence="2 3">DSM 43852</strain>
    </source>
</reference>
<gene>
    <name evidence="2" type="ORF">OERS_28740</name>
</gene>
<evidence type="ECO:0000313" key="3">
    <source>
        <dbReference type="Proteomes" id="UP000093412"/>
    </source>
</evidence>
<organism evidence="2 3">
    <name type="scientific">Oerskovia enterophila</name>
    <dbReference type="NCBI Taxonomy" id="43678"/>
    <lineage>
        <taxon>Bacteria</taxon>
        <taxon>Bacillati</taxon>
        <taxon>Actinomycetota</taxon>
        <taxon>Actinomycetes</taxon>
        <taxon>Micrococcales</taxon>
        <taxon>Cellulomonadaceae</taxon>
        <taxon>Oerskovia</taxon>
    </lineage>
</organism>
<feature type="region of interest" description="Disordered" evidence="1">
    <location>
        <begin position="611"/>
        <end position="631"/>
    </location>
</feature>
<name>A0ABX2Y2D7_9CELL</name>
<feature type="region of interest" description="Disordered" evidence="1">
    <location>
        <begin position="55"/>
        <end position="78"/>
    </location>
</feature>
<dbReference type="Proteomes" id="UP000093412">
    <property type="component" value="Unassembled WGS sequence"/>
</dbReference>
<protein>
    <recommendedName>
        <fullName evidence="4">NAD-specific glutamate dehydrogenase</fullName>
    </recommendedName>
</protein>
<dbReference type="EMBL" id="MAQA01000036">
    <property type="protein sequence ID" value="OCI30472.1"/>
    <property type="molecule type" value="Genomic_DNA"/>
</dbReference>
<evidence type="ECO:0000313" key="2">
    <source>
        <dbReference type="EMBL" id="OCI30472.1"/>
    </source>
</evidence>
<evidence type="ECO:0008006" key="4">
    <source>
        <dbReference type="Google" id="ProtNLM"/>
    </source>
</evidence>